<dbReference type="CDD" id="cd05387">
    <property type="entry name" value="BY-kinase"/>
    <property type="match status" value="1"/>
</dbReference>
<protein>
    <recommendedName>
        <fullName evidence="4">non-specific protein-tyrosine kinase</fullName>
        <ecNumber evidence="4">2.7.10.2</ecNumber>
    </recommendedName>
</protein>
<comment type="similarity">
    <text evidence="3">Belongs to the etk/wzc family.</text>
</comment>
<evidence type="ECO:0000256" key="4">
    <source>
        <dbReference type="ARBA" id="ARBA00011903"/>
    </source>
</evidence>
<gene>
    <name evidence="21" type="ORF">HELGO_WM5450</name>
</gene>
<keyword evidence="14" id="KW-0829">Tyrosine-protein kinase</keyword>
<keyword evidence="10 21" id="KW-0418">Kinase</keyword>
<organism evidence="21">
    <name type="scientific">uncultured Sulfurovum sp</name>
    <dbReference type="NCBI Taxonomy" id="269237"/>
    <lineage>
        <taxon>Bacteria</taxon>
        <taxon>Pseudomonadati</taxon>
        <taxon>Campylobacterota</taxon>
        <taxon>Epsilonproteobacteria</taxon>
        <taxon>Campylobacterales</taxon>
        <taxon>Sulfurovaceae</taxon>
        <taxon>Sulfurovum</taxon>
        <taxon>environmental samples</taxon>
    </lineage>
</organism>
<name>A0A6S6T518_9BACT</name>
<dbReference type="InterPro" id="IPR025669">
    <property type="entry name" value="AAA_dom"/>
</dbReference>
<keyword evidence="5" id="KW-1003">Cell membrane</keyword>
<dbReference type="FunFam" id="3.40.50.300:FF:000527">
    <property type="entry name" value="Tyrosine-protein kinase etk"/>
    <property type="match status" value="1"/>
</dbReference>
<keyword evidence="9" id="KW-0547">Nucleotide-binding</keyword>
<evidence type="ECO:0000256" key="16">
    <source>
        <dbReference type="SAM" id="Coils"/>
    </source>
</evidence>
<evidence type="ECO:0000256" key="5">
    <source>
        <dbReference type="ARBA" id="ARBA00022475"/>
    </source>
</evidence>
<evidence type="ECO:0000256" key="1">
    <source>
        <dbReference type="ARBA" id="ARBA00004429"/>
    </source>
</evidence>
<dbReference type="Gene3D" id="3.40.50.300">
    <property type="entry name" value="P-loop containing nucleotide triphosphate hydrolases"/>
    <property type="match status" value="1"/>
</dbReference>
<dbReference type="AlphaFoldDB" id="A0A6S6T518"/>
<dbReference type="InterPro" id="IPR027417">
    <property type="entry name" value="P-loop_NTPase"/>
</dbReference>
<keyword evidence="12 17" id="KW-1133">Transmembrane helix</keyword>
<dbReference type="InterPro" id="IPR032807">
    <property type="entry name" value="GNVR"/>
</dbReference>
<feature type="domain" description="AAA" evidence="19">
    <location>
        <begin position="597"/>
        <end position="748"/>
    </location>
</feature>
<feature type="domain" description="Polysaccharide chain length determinant N-terminal" evidence="18">
    <location>
        <begin position="13"/>
        <end position="93"/>
    </location>
</feature>
<proteinExistence type="inferred from homology"/>
<dbReference type="GO" id="GO:0005886">
    <property type="term" value="C:plasma membrane"/>
    <property type="evidence" value="ECO:0007669"/>
    <property type="project" value="UniProtKB-SubCell"/>
</dbReference>
<keyword evidence="8 17" id="KW-0812">Transmembrane</keyword>
<evidence type="ECO:0000256" key="6">
    <source>
        <dbReference type="ARBA" id="ARBA00022519"/>
    </source>
</evidence>
<dbReference type="InterPro" id="IPR003856">
    <property type="entry name" value="LPS_length_determ_N"/>
</dbReference>
<reference evidence="21" key="1">
    <citation type="submission" date="2020-01" db="EMBL/GenBank/DDBJ databases">
        <authorList>
            <person name="Meier V. D."/>
            <person name="Meier V D."/>
        </authorList>
    </citation>
    <scope>NUCLEOTIDE SEQUENCE</scope>
    <source>
        <strain evidence="21">HLG_WM_MAG_04</strain>
    </source>
</reference>
<comment type="similarity">
    <text evidence="2">Belongs to the CpsD/CapB family.</text>
</comment>
<evidence type="ECO:0000256" key="15">
    <source>
        <dbReference type="ARBA" id="ARBA00051245"/>
    </source>
</evidence>
<evidence type="ECO:0000256" key="13">
    <source>
        <dbReference type="ARBA" id="ARBA00023136"/>
    </source>
</evidence>
<evidence type="ECO:0000256" key="11">
    <source>
        <dbReference type="ARBA" id="ARBA00022840"/>
    </source>
</evidence>
<dbReference type="GO" id="GO:0004715">
    <property type="term" value="F:non-membrane spanning protein tyrosine kinase activity"/>
    <property type="evidence" value="ECO:0007669"/>
    <property type="project" value="UniProtKB-EC"/>
</dbReference>
<accession>A0A6S6T518</accession>
<evidence type="ECO:0000256" key="17">
    <source>
        <dbReference type="SAM" id="Phobius"/>
    </source>
</evidence>
<dbReference type="NCBIfam" id="TIGR01007">
    <property type="entry name" value="eps_fam"/>
    <property type="match status" value="1"/>
</dbReference>
<dbReference type="Pfam" id="PF13807">
    <property type="entry name" value="GNVR"/>
    <property type="match status" value="1"/>
</dbReference>
<feature type="coiled-coil region" evidence="16">
    <location>
        <begin position="280"/>
        <end position="307"/>
    </location>
</feature>
<evidence type="ECO:0000256" key="10">
    <source>
        <dbReference type="ARBA" id="ARBA00022777"/>
    </source>
</evidence>
<dbReference type="GO" id="GO:0005524">
    <property type="term" value="F:ATP binding"/>
    <property type="evidence" value="ECO:0007669"/>
    <property type="project" value="UniProtKB-KW"/>
</dbReference>
<comment type="subcellular location">
    <subcellularLocation>
        <location evidence="1">Cell inner membrane</location>
        <topology evidence="1">Multi-pass membrane protein</topology>
    </subcellularLocation>
</comment>
<dbReference type="Pfam" id="PF13614">
    <property type="entry name" value="AAA_31"/>
    <property type="match status" value="1"/>
</dbReference>
<dbReference type="InterPro" id="IPR005702">
    <property type="entry name" value="Wzc-like_C"/>
</dbReference>
<keyword evidence="7 21" id="KW-0808">Transferase</keyword>
<evidence type="ECO:0000256" key="2">
    <source>
        <dbReference type="ARBA" id="ARBA00007316"/>
    </source>
</evidence>
<dbReference type="InterPro" id="IPR050445">
    <property type="entry name" value="Bact_polysacc_biosynth/exp"/>
</dbReference>
<evidence type="ECO:0000256" key="12">
    <source>
        <dbReference type="ARBA" id="ARBA00022989"/>
    </source>
</evidence>
<evidence type="ECO:0000256" key="9">
    <source>
        <dbReference type="ARBA" id="ARBA00022741"/>
    </source>
</evidence>
<dbReference type="GO" id="GO:0042802">
    <property type="term" value="F:identical protein binding"/>
    <property type="evidence" value="ECO:0007669"/>
    <property type="project" value="UniProtKB-ARBA"/>
</dbReference>
<dbReference type="PANTHER" id="PTHR32309:SF13">
    <property type="entry name" value="FERRIC ENTEROBACTIN TRANSPORT PROTEIN FEPE"/>
    <property type="match status" value="1"/>
</dbReference>
<dbReference type="SUPFAM" id="SSF52540">
    <property type="entry name" value="P-loop containing nucleoside triphosphate hydrolases"/>
    <property type="match status" value="1"/>
</dbReference>
<evidence type="ECO:0000259" key="18">
    <source>
        <dbReference type="Pfam" id="PF02706"/>
    </source>
</evidence>
<dbReference type="PANTHER" id="PTHR32309">
    <property type="entry name" value="TYROSINE-PROTEIN KINASE"/>
    <property type="match status" value="1"/>
</dbReference>
<keyword evidence="6" id="KW-0997">Cell inner membrane</keyword>
<evidence type="ECO:0000313" key="21">
    <source>
        <dbReference type="EMBL" id="CAA6811685.1"/>
    </source>
</evidence>
<evidence type="ECO:0000256" key="7">
    <source>
        <dbReference type="ARBA" id="ARBA00022679"/>
    </source>
</evidence>
<feature type="domain" description="Tyrosine-protein kinase G-rich" evidence="20">
    <location>
        <begin position="447"/>
        <end position="525"/>
    </location>
</feature>
<evidence type="ECO:0000256" key="14">
    <source>
        <dbReference type="ARBA" id="ARBA00023137"/>
    </source>
</evidence>
<evidence type="ECO:0000259" key="19">
    <source>
        <dbReference type="Pfam" id="PF13614"/>
    </source>
</evidence>
<evidence type="ECO:0000256" key="8">
    <source>
        <dbReference type="ARBA" id="ARBA00022692"/>
    </source>
</evidence>
<comment type="catalytic activity">
    <reaction evidence="15">
        <text>L-tyrosyl-[protein] + ATP = O-phospho-L-tyrosyl-[protein] + ADP + H(+)</text>
        <dbReference type="Rhea" id="RHEA:10596"/>
        <dbReference type="Rhea" id="RHEA-COMP:10136"/>
        <dbReference type="Rhea" id="RHEA-COMP:20101"/>
        <dbReference type="ChEBI" id="CHEBI:15378"/>
        <dbReference type="ChEBI" id="CHEBI:30616"/>
        <dbReference type="ChEBI" id="CHEBI:46858"/>
        <dbReference type="ChEBI" id="CHEBI:61978"/>
        <dbReference type="ChEBI" id="CHEBI:456216"/>
        <dbReference type="EC" id="2.7.10.2"/>
    </reaction>
</comment>
<evidence type="ECO:0000256" key="3">
    <source>
        <dbReference type="ARBA" id="ARBA00008883"/>
    </source>
</evidence>
<dbReference type="EMBL" id="CACVAX010000034">
    <property type="protein sequence ID" value="CAA6811685.1"/>
    <property type="molecule type" value="Genomic_DNA"/>
</dbReference>
<sequence>MKGNLKMKRNHQELEFKTISNILKNYKWSIIFIVLLSILFAYLYIYFKTPTYQSYSIIKVKSDNKMKSGDLINNTSSTKGTKDVLEEISLLKTFKINNHSLDSVDFKVQYYKDDYYKKVELFAHNIPISIRNIKISDPSIIGKMLTITPHANGYTLSYTMPYFDKLKKSVLKRSQFNFDTLANNAYGKKIKNKFFKLQINQNFKFDHPIHIKIQGSKRDIFQMFIQKRLTVKQLEQDTSLIKISFEDTVPQRANQYVNALTKSFIDYSIESKNNHNSKTLNFITQELKKIKQELKNSEQELESHQVSKNIVQPSDQASIYIKNLSDIEIKISENKLKKKLISNLISFIKSNYNLDAIAPSVAKLNDNNTLELISKLQNNQIKEEELQLEYTNEYPELKTIKNQISKIRNQIEYNLKSLSTNIDYENTNFLQRKNSYENEMKKLPSKERELVNIKRNYEVKSKMYEYLLKKEAENNIIQLSTFSDYQIIDDAYTPNVPVSPKKLLIMATSILLGLLFATILSLIRYSRNAYIRNKQDIEQMTSLPIYGSIPYYKQIKNKISIHKELKSPFSEAFRTLRTNLQFISNKDEGKLMLITSTIAGEGKSTTAANLATILEMAKYKTIVVNFDLRKPTLHKFFDISNDKGISSFLSGRDSLHEIIIPTEYANLDIIPSGPIPTDPSELIFSKKLPLLFKQLKESYEYIIIDTAPIGIISDTKTLMQYSDLNLIIIRQDYAKKEFIHTLEEMIEKHQFKNIGLILNASKGVAGEYGYGYSYEYK</sequence>
<feature type="transmembrane region" description="Helical" evidence="17">
    <location>
        <begin position="503"/>
        <end position="525"/>
    </location>
</feature>
<feature type="transmembrane region" description="Helical" evidence="17">
    <location>
        <begin position="26"/>
        <end position="47"/>
    </location>
</feature>
<keyword evidence="13 17" id="KW-0472">Membrane</keyword>
<evidence type="ECO:0000259" key="20">
    <source>
        <dbReference type="Pfam" id="PF13807"/>
    </source>
</evidence>
<keyword evidence="11" id="KW-0067">ATP-binding</keyword>
<keyword evidence="16" id="KW-0175">Coiled coil</keyword>
<dbReference type="EC" id="2.7.10.2" evidence="4"/>
<dbReference type="Pfam" id="PF02706">
    <property type="entry name" value="Wzz"/>
    <property type="match status" value="1"/>
</dbReference>